<comment type="subcellular location">
    <subcellularLocation>
        <location evidence="2">Membrane</location>
        <topology evidence="2">Single-pass membrane protein</topology>
    </subcellularLocation>
</comment>
<evidence type="ECO:0000256" key="1">
    <source>
        <dbReference type="ARBA" id="ARBA00000900"/>
    </source>
</evidence>
<keyword evidence="5" id="KW-0808">Transferase</keyword>
<dbReference type="KEGG" id="jcu:105640744"/>
<dbReference type="PROSITE" id="PS50089">
    <property type="entry name" value="ZF_RING_2"/>
    <property type="match status" value="1"/>
</dbReference>
<dbReference type="EMBL" id="KK914227">
    <property type="protein sequence ID" value="KDP45788.1"/>
    <property type="molecule type" value="Genomic_DNA"/>
</dbReference>
<accession>A0A067LF03</accession>
<organism evidence="18 19">
    <name type="scientific">Jatropha curcas</name>
    <name type="common">Barbados nut</name>
    <dbReference type="NCBI Taxonomy" id="180498"/>
    <lineage>
        <taxon>Eukaryota</taxon>
        <taxon>Viridiplantae</taxon>
        <taxon>Streptophyta</taxon>
        <taxon>Embryophyta</taxon>
        <taxon>Tracheophyta</taxon>
        <taxon>Spermatophyta</taxon>
        <taxon>Magnoliopsida</taxon>
        <taxon>eudicotyledons</taxon>
        <taxon>Gunneridae</taxon>
        <taxon>Pentapetalae</taxon>
        <taxon>rosids</taxon>
        <taxon>fabids</taxon>
        <taxon>Malpighiales</taxon>
        <taxon>Euphorbiaceae</taxon>
        <taxon>Crotonoideae</taxon>
        <taxon>Jatropheae</taxon>
        <taxon>Jatropha</taxon>
    </lineage>
</organism>
<dbReference type="EC" id="2.3.2.27" evidence="4"/>
<keyword evidence="7" id="KW-0479">Metal-binding</keyword>
<evidence type="ECO:0000256" key="16">
    <source>
        <dbReference type="SAM" id="Phobius"/>
    </source>
</evidence>
<keyword evidence="12 16" id="KW-0472">Membrane</keyword>
<dbReference type="AlphaFoldDB" id="A0A067LF03"/>
<dbReference type="PANTHER" id="PTHR46913">
    <property type="entry name" value="RING-H2 FINGER PROTEIN ATL16"/>
    <property type="match status" value="1"/>
</dbReference>
<evidence type="ECO:0000256" key="7">
    <source>
        <dbReference type="ARBA" id="ARBA00022723"/>
    </source>
</evidence>
<evidence type="ECO:0000256" key="6">
    <source>
        <dbReference type="ARBA" id="ARBA00022692"/>
    </source>
</evidence>
<protein>
    <recommendedName>
        <fullName evidence="4">RING-type E3 ubiquitin transferase</fullName>
        <ecNumber evidence="4">2.3.2.27</ecNumber>
    </recommendedName>
</protein>
<name>A0A067LF03_JATCU</name>
<dbReference type="PANTHER" id="PTHR46913:SF1">
    <property type="entry name" value="RING-H2 FINGER PROTEIN ATL16"/>
    <property type="match status" value="1"/>
</dbReference>
<feature type="compositionally biased region" description="Acidic residues" evidence="15">
    <location>
        <begin position="181"/>
        <end position="191"/>
    </location>
</feature>
<evidence type="ECO:0000259" key="17">
    <source>
        <dbReference type="PROSITE" id="PS50089"/>
    </source>
</evidence>
<dbReference type="SUPFAM" id="SSF57850">
    <property type="entry name" value="RING/U-box"/>
    <property type="match status" value="1"/>
</dbReference>
<dbReference type="InterPro" id="IPR001841">
    <property type="entry name" value="Znf_RING"/>
</dbReference>
<dbReference type="Proteomes" id="UP000027138">
    <property type="component" value="Unassembled WGS sequence"/>
</dbReference>
<evidence type="ECO:0000256" key="13">
    <source>
        <dbReference type="ARBA" id="ARBA00024209"/>
    </source>
</evidence>
<dbReference type="GO" id="GO:0016020">
    <property type="term" value="C:membrane"/>
    <property type="evidence" value="ECO:0007669"/>
    <property type="project" value="UniProtKB-SubCell"/>
</dbReference>
<evidence type="ECO:0000256" key="15">
    <source>
        <dbReference type="SAM" id="MobiDB-lite"/>
    </source>
</evidence>
<evidence type="ECO:0000256" key="10">
    <source>
        <dbReference type="ARBA" id="ARBA00022833"/>
    </source>
</evidence>
<keyword evidence="9" id="KW-0833">Ubl conjugation pathway</keyword>
<evidence type="ECO:0000256" key="11">
    <source>
        <dbReference type="ARBA" id="ARBA00022989"/>
    </source>
</evidence>
<dbReference type="GO" id="GO:0061630">
    <property type="term" value="F:ubiquitin protein ligase activity"/>
    <property type="evidence" value="ECO:0007669"/>
    <property type="project" value="UniProtKB-EC"/>
</dbReference>
<evidence type="ECO:0000256" key="4">
    <source>
        <dbReference type="ARBA" id="ARBA00012483"/>
    </source>
</evidence>
<comment type="catalytic activity">
    <reaction evidence="1">
        <text>S-ubiquitinyl-[E2 ubiquitin-conjugating enzyme]-L-cysteine + [acceptor protein]-L-lysine = [E2 ubiquitin-conjugating enzyme]-L-cysteine + N(6)-ubiquitinyl-[acceptor protein]-L-lysine.</text>
        <dbReference type="EC" id="2.3.2.27"/>
    </reaction>
</comment>
<evidence type="ECO:0000313" key="18">
    <source>
        <dbReference type="EMBL" id="KDP45788.1"/>
    </source>
</evidence>
<evidence type="ECO:0000313" key="19">
    <source>
        <dbReference type="Proteomes" id="UP000027138"/>
    </source>
</evidence>
<keyword evidence="10" id="KW-0862">Zinc</keyword>
<comment type="pathway">
    <text evidence="3">Protein modification; protein ubiquitination.</text>
</comment>
<feature type="region of interest" description="Disordered" evidence="15">
    <location>
        <begin position="180"/>
        <end position="205"/>
    </location>
</feature>
<keyword evidence="11 16" id="KW-1133">Transmembrane helix</keyword>
<comment type="similarity">
    <text evidence="13">Belongs to the RING-type zinc finger family. ATL subfamily.</text>
</comment>
<keyword evidence="8 14" id="KW-0863">Zinc-finger</keyword>
<proteinExistence type="inferred from homology"/>
<keyword evidence="19" id="KW-1185">Reference proteome</keyword>
<dbReference type="Gene3D" id="3.30.40.10">
    <property type="entry name" value="Zinc/RING finger domain, C3HC4 (zinc finger)"/>
    <property type="match status" value="1"/>
</dbReference>
<feature type="transmembrane region" description="Helical" evidence="16">
    <location>
        <begin position="24"/>
        <end position="46"/>
    </location>
</feature>
<dbReference type="Pfam" id="PF13639">
    <property type="entry name" value="zf-RING_2"/>
    <property type="match status" value="1"/>
</dbReference>
<dbReference type="GO" id="GO:0008270">
    <property type="term" value="F:zinc ion binding"/>
    <property type="evidence" value="ECO:0007669"/>
    <property type="project" value="UniProtKB-KW"/>
</dbReference>
<evidence type="ECO:0000256" key="12">
    <source>
        <dbReference type="ARBA" id="ARBA00023136"/>
    </source>
</evidence>
<evidence type="ECO:0000256" key="9">
    <source>
        <dbReference type="ARBA" id="ARBA00022786"/>
    </source>
</evidence>
<feature type="domain" description="RING-type" evidence="17">
    <location>
        <begin position="118"/>
        <end position="160"/>
    </location>
</feature>
<dbReference type="OrthoDB" id="8062037at2759"/>
<dbReference type="InterPro" id="IPR044600">
    <property type="entry name" value="ATL1/ATL16-like"/>
</dbReference>
<evidence type="ECO:0000256" key="5">
    <source>
        <dbReference type="ARBA" id="ARBA00022679"/>
    </source>
</evidence>
<dbReference type="CDD" id="cd16461">
    <property type="entry name" value="RING-H2_EL5-like"/>
    <property type="match status" value="1"/>
</dbReference>
<sequence length="232" mass="25742">MSSSPTHNPFSHLIKSISSYDTNIMLAALISLLVVILFVLLLHLYAKCLLERSRHRSRASSSISVSQILHPRPSSFHNFTTISSISSSPAKNGLDPSIISSIPLFVYREEEKEECLDCVICLSVFEENEICRRLKKCGHCFHVECIDMWLHFHSNCPICRAPAASSNEDGDCKMEIVIGTDTEEPNSDENENSNGSSSSSSCNSSMGYCSLKRMLSRTRSENKAFPSTNSVP</sequence>
<dbReference type="GO" id="GO:0016567">
    <property type="term" value="P:protein ubiquitination"/>
    <property type="evidence" value="ECO:0007669"/>
    <property type="project" value="InterPro"/>
</dbReference>
<dbReference type="SMART" id="SM00184">
    <property type="entry name" value="RING"/>
    <property type="match status" value="1"/>
</dbReference>
<keyword evidence="6 16" id="KW-0812">Transmembrane</keyword>
<evidence type="ECO:0000256" key="14">
    <source>
        <dbReference type="PROSITE-ProRule" id="PRU00175"/>
    </source>
</evidence>
<evidence type="ECO:0000256" key="8">
    <source>
        <dbReference type="ARBA" id="ARBA00022771"/>
    </source>
</evidence>
<evidence type="ECO:0000256" key="3">
    <source>
        <dbReference type="ARBA" id="ARBA00004906"/>
    </source>
</evidence>
<reference evidence="18 19" key="1">
    <citation type="journal article" date="2014" name="PLoS ONE">
        <title>Global Analysis of Gene Expression Profiles in Physic Nut (Jatropha curcas L.) Seedlings Exposed to Salt Stress.</title>
        <authorList>
            <person name="Zhang L."/>
            <person name="Zhang C."/>
            <person name="Wu P."/>
            <person name="Chen Y."/>
            <person name="Li M."/>
            <person name="Jiang H."/>
            <person name="Wu G."/>
        </authorList>
    </citation>
    <scope>NUCLEOTIDE SEQUENCE [LARGE SCALE GENOMIC DNA]</scope>
    <source>
        <strain evidence="19">cv. GZQX0401</strain>
        <tissue evidence="18">Young leaves</tissue>
    </source>
</reference>
<feature type="compositionally biased region" description="Low complexity" evidence="15">
    <location>
        <begin position="192"/>
        <end position="205"/>
    </location>
</feature>
<gene>
    <name evidence="18" type="ORF">JCGZ_17395</name>
</gene>
<evidence type="ECO:0000256" key="2">
    <source>
        <dbReference type="ARBA" id="ARBA00004167"/>
    </source>
</evidence>
<dbReference type="InterPro" id="IPR013083">
    <property type="entry name" value="Znf_RING/FYVE/PHD"/>
</dbReference>